<dbReference type="Proteomes" id="UP001321582">
    <property type="component" value="Chromosome"/>
</dbReference>
<organism evidence="5 6">
    <name type="scientific">Haliovirga abyssi</name>
    <dbReference type="NCBI Taxonomy" id="2996794"/>
    <lineage>
        <taxon>Bacteria</taxon>
        <taxon>Fusobacteriati</taxon>
        <taxon>Fusobacteriota</taxon>
        <taxon>Fusobacteriia</taxon>
        <taxon>Fusobacteriales</taxon>
        <taxon>Haliovirgaceae</taxon>
        <taxon>Haliovirga</taxon>
    </lineage>
</organism>
<evidence type="ECO:0000256" key="2">
    <source>
        <dbReference type="ARBA" id="ARBA00023125"/>
    </source>
</evidence>
<dbReference type="PANTHER" id="PTHR30146:SF109">
    <property type="entry name" value="HTH-TYPE TRANSCRIPTIONAL REGULATOR GALS"/>
    <property type="match status" value="1"/>
</dbReference>
<dbReference type="CDD" id="cd01392">
    <property type="entry name" value="HTH_LacI"/>
    <property type="match status" value="1"/>
</dbReference>
<dbReference type="PANTHER" id="PTHR30146">
    <property type="entry name" value="LACI-RELATED TRANSCRIPTIONAL REPRESSOR"/>
    <property type="match status" value="1"/>
</dbReference>
<dbReference type="GO" id="GO:0000976">
    <property type="term" value="F:transcription cis-regulatory region binding"/>
    <property type="evidence" value="ECO:0007669"/>
    <property type="project" value="TreeGrafter"/>
</dbReference>
<dbReference type="PROSITE" id="PS50932">
    <property type="entry name" value="HTH_LACI_2"/>
    <property type="match status" value="1"/>
</dbReference>
<dbReference type="GO" id="GO:0003700">
    <property type="term" value="F:DNA-binding transcription factor activity"/>
    <property type="evidence" value="ECO:0007669"/>
    <property type="project" value="TreeGrafter"/>
</dbReference>
<dbReference type="CDD" id="cd01542">
    <property type="entry name" value="PBP1_TreR-like"/>
    <property type="match status" value="1"/>
</dbReference>
<dbReference type="Pfam" id="PF13377">
    <property type="entry name" value="Peripla_BP_3"/>
    <property type="match status" value="1"/>
</dbReference>
<proteinExistence type="predicted"/>
<keyword evidence="6" id="KW-1185">Reference proteome</keyword>
<feature type="domain" description="HTH lacI-type" evidence="4">
    <location>
        <begin position="1"/>
        <end position="55"/>
    </location>
</feature>
<evidence type="ECO:0000313" key="5">
    <source>
        <dbReference type="EMBL" id="BDU50850.1"/>
    </source>
</evidence>
<reference evidence="5 6" key="1">
    <citation type="submission" date="2022-11" db="EMBL/GenBank/DDBJ databases">
        <title>Haliovirga abyssi gen. nov., sp. nov., a mesophilic fermentative bacterium isolated from the Iheya North hydrothermal field and the proposal of Haliovirgaceae fam. nov.</title>
        <authorList>
            <person name="Miyazaki U."/>
            <person name="Tame A."/>
            <person name="Miyazaki J."/>
            <person name="Takai K."/>
            <person name="Sawayama S."/>
            <person name="Kitajima M."/>
            <person name="Okamoto A."/>
            <person name="Nakagawa S."/>
        </authorList>
    </citation>
    <scope>NUCLEOTIDE SEQUENCE [LARGE SCALE GENOMIC DNA]</scope>
    <source>
        <strain evidence="5 6">IC12</strain>
    </source>
</reference>
<dbReference type="SUPFAM" id="SSF47413">
    <property type="entry name" value="lambda repressor-like DNA-binding domains"/>
    <property type="match status" value="1"/>
</dbReference>
<evidence type="ECO:0000256" key="1">
    <source>
        <dbReference type="ARBA" id="ARBA00023015"/>
    </source>
</evidence>
<dbReference type="InterPro" id="IPR010982">
    <property type="entry name" value="Lambda_DNA-bd_dom_sf"/>
</dbReference>
<name>A0AAU9E347_9FUSO</name>
<dbReference type="SMART" id="SM00354">
    <property type="entry name" value="HTH_LACI"/>
    <property type="match status" value="1"/>
</dbReference>
<keyword evidence="3" id="KW-0804">Transcription</keyword>
<dbReference type="Pfam" id="PF00356">
    <property type="entry name" value="LacI"/>
    <property type="match status" value="1"/>
</dbReference>
<keyword evidence="1" id="KW-0805">Transcription regulation</keyword>
<dbReference type="InterPro" id="IPR046335">
    <property type="entry name" value="LacI/GalR-like_sensor"/>
</dbReference>
<dbReference type="InterPro" id="IPR028082">
    <property type="entry name" value="Peripla_BP_I"/>
</dbReference>
<dbReference type="Gene3D" id="3.40.50.2300">
    <property type="match status" value="2"/>
</dbReference>
<keyword evidence="2" id="KW-0238">DNA-binding</keyword>
<dbReference type="InterPro" id="IPR000843">
    <property type="entry name" value="HTH_LacI"/>
</dbReference>
<dbReference type="RefSeq" id="WP_307903702.1">
    <property type="nucleotide sequence ID" value="NZ_AP027059.1"/>
</dbReference>
<protein>
    <submittedName>
        <fullName evidence="5">LacI family transcriptional regulator</fullName>
    </submittedName>
</protein>
<gene>
    <name evidence="5" type="primary">ccpA</name>
    <name evidence="5" type="ORF">HLVA_14190</name>
</gene>
<dbReference type="EMBL" id="AP027059">
    <property type="protein sequence ID" value="BDU50850.1"/>
    <property type="molecule type" value="Genomic_DNA"/>
</dbReference>
<evidence type="ECO:0000259" key="4">
    <source>
        <dbReference type="PROSITE" id="PS50932"/>
    </source>
</evidence>
<evidence type="ECO:0000313" key="6">
    <source>
        <dbReference type="Proteomes" id="UP001321582"/>
    </source>
</evidence>
<evidence type="ECO:0000256" key="3">
    <source>
        <dbReference type="ARBA" id="ARBA00023163"/>
    </source>
</evidence>
<dbReference type="Gene3D" id="1.10.260.40">
    <property type="entry name" value="lambda repressor-like DNA-binding domains"/>
    <property type="match status" value="1"/>
</dbReference>
<accession>A0AAU9E347</accession>
<dbReference type="KEGG" id="haby:HLVA_14190"/>
<dbReference type="AlphaFoldDB" id="A0AAU9E347"/>
<dbReference type="SUPFAM" id="SSF53822">
    <property type="entry name" value="Periplasmic binding protein-like I"/>
    <property type="match status" value="1"/>
</dbReference>
<sequence length="334" mass="37745">MGIKKIAKLADVSISTVSRVINAPEKVKEETRERVQKIIEENNYRPNLLAKELLKNKTNLIGVLLPRIDVSIFATAVEGVAKTLNEKGYNILLANAREKVEEEIKYFQLFQEKRVDGILFFTTELKDEHIEIIKKIDVPLVIIGQKNRRIDVPSVLYDYYNASKKAVEYLIERGHKKIAFLGVPETNTYLGQLSKEGYLDALEENGISIKKEYMYIGDFAVGTGYTAIKHIIEKSKEIPTAIYAATDHLAITAMHYLYEKGIRVPEDMSIVGSDDMEISKYTNPALTTIKYDYFGAGVQAANLVLDKVEGKSGVLKTVVIDYTLQERDSTKRIK</sequence>